<name>A0A0E9RLE3_ANGAN</name>
<reference evidence="1" key="1">
    <citation type="submission" date="2014-11" db="EMBL/GenBank/DDBJ databases">
        <authorList>
            <person name="Amaro Gonzalez C."/>
        </authorList>
    </citation>
    <scope>NUCLEOTIDE SEQUENCE</scope>
</reference>
<proteinExistence type="predicted"/>
<sequence>MATESMKCWWEDIAYPDAGAVLSTGRKKA</sequence>
<organism evidence="1">
    <name type="scientific">Anguilla anguilla</name>
    <name type="common">European freshwater eel</name>
    <name type="synonym">Muraena anguilla</name>
    <dbReference type="NCBI Taxonomy" id="7936"/>
    <lineage>
        <taxon>Eukaryota</taxon>
        <taxon>Metazoa</taxon>
        <taxon>Chordata</taxon>
        <taxon>Craniata</taxon>
        <taxon>Vertebrata</taxon>
        <taxon>Euteleostomi</taxon>
        <taxon>Actinopterygii</taxon>
        <taxon>Neopterygii</taxon>
        <taxon>Teleostei</taxon>
        <taxon>Anguilliformes</taxon>
        <taxon>Anguillidae</taxon>
        <taxon>Anguilla</taxon>
    </lineage>
</organism>
<evidence type="ECO:0000313" key="1">
    <source>
        <dbReference type="EMBL" id="JAH29255.1"/>
    </source>
</evidence>
<reference evidence="1" key="2">
    <citation type="journal article" date="2015" name="Fish Shellfish Immunol.">
        <title>Early steps in the European eel (Anguilla anguilla)-Vibrio vulnificus interaction in the gills: Role of the RtxA13 toxin.</title>
        <authorList>
            <person name="Callol A."/>
            <person name="Pajuelo D."/>
            <person name="Ebbesson L."/>
            <person name="Teles M."/>
            <person name="MacKenzie S."/>
            <person name="Amaro C."/>
        </authorList>
    </citation>
    <scope>NUCLEOTIDE SEQUENCE</scope>
</reference>
<accession>A0A0E9RLE3</accession>
<protein>
    <submittedName>
        <fullName evidence="1">Uncharacterized protein</fullName>
    </submittedName>
</protein>
<dbReference type="AlphaFoldDB" id="A0A0E9RLE3"/>
<dbReference type="EMBL" id="GBXM01079322">
    <property type="protein sequence ID" value="JAH29255.1"/>
    <property type="molecule type" value="Transcribed_RNA"/>
</dbReference>